<dbReference type="InterPro" id="IPR001647">
    <property type="entry name" value="HTH_TetR"/>
</dbReference>
<dbReference type="Gene3D" id="1.10.10.60">
    <property type="entry name" value="Homeodomain-like"/>
    <property type="match status" value="1"/>
</dbReference>
<dbReference type="GO" id="GO:0043565">
    <property type="term" value="F:sequence-specific DNA binding"/>
    <property type="evidence" value="ECO:0007669"/>
    <property type="project" value="InterPro"/>
</dbReference>
<feature type="DNA-binding region" description="H-T-H motif" evidence="4">
    <location>
        <begin position="38"/>
        <end position="57"/>
    </location>
</feature>
<evidence type="ECO:0000259" key="6">
    <source>
        <dbReference type="PROSITE" id="PS50977"/>
    </source>
</evidence>
<keyword evidence="1" id="KW-0805">Transcription regulation</keyword>
<evidence type="ECO:0000313" key="9">
    <source>
        <dbReference type="Proteomes" id="UP000182660"/>
    </source>
</evidence>
<evidence type="ECO:0000313" key="8">
    <source>
        <dbReference type="EMBL" id="SGZ02962.1"/>
    </source>
</evidence>
<evidence type="ECO:0000259" key="5">
    <source>
        <dbReference type="PROSITE" id="PS01124"/>
    </source>
</evidence>
<keyword evidence="2 4" id="KW-0238">DNA-binding</keyword>
<dbReference type="PATRIC" id="fig|80854.5.peg.1783"/>
<sequence length="218" mass="24403">MSETLQRSAGRPVDIQKTHKVFDAIDCILASEGISGLSIERIARNAGISKATLYRRFGNIHGILTAYVETFTQQALRLVIPKNKIDLTEPVEIEEILIDFGFDLMSLICHPRIIAFDNAMLAAGKQFADFKTELYRNGPEKAIIQISVILEQAHISSSFFDIKSLADILFHIWRSGIYDQARISGKVDISPEQLKAHVISGTRFFLSTTLPRSSNDNH</sequence>
<dbReference type="RefSeq" id="WP_045109966.1">
    <property type="nucleotide sequence ID" value="NZ_CAWQZC010000054.1"/>
</dbReference>
<evidence type="ECO:0000256" key="1">
    <source>
        <dbReference type="ARBA" id="ARBA00023015"/>
    </source>
</evidence>
<dbReference type="PROSITE" id="PS01124">
    <property type="entry name" value="HTH_ARAC_FAMILY_2"/>
    <property type="match status" value="1"/>
</dbReference>
<accession>A0A090IHZ6</accession>
<gene>
    <name evidence="8" type="ORF">MT2528_4517</name>
    <name evidence="7" type="ORF">NVI5450_1238</name>
</gene>
<evidence type="ECO:0000313" key="7">
    <source>
        <dbReference type="EMBL" id="SGY91386.1"/>
    </source>
</evidence>
<dbReference type="GeneID" id="61294980"/>
<evidence type="ECO:0000256" key="3">
    <source>
        <dbReference type="ARBA" id="ARBA00023163"/>
    </source>
</evidence>
<dbReference type="InterPro" id="IPR009057">
    <property type="entry name" value="Homeodomain-like_sf"/>
</dbReference>
<name>A0A090IHZ6_9GAMM</name>
<reference evidence="7 10" key="2">
    <citation type="submission" date="2016-11" db="EMBL/GenBank/DDBJ databases">
        <authorList>
            <person name="Jaros S."/>
            <person name="Januszkiewicz K."/>
            <person name="Wedrychowicz H."/>
        </authorList>
    </citation>
    <scope>NUCLEOTIDE SEQUENCE [LARGE SCALE GENOMIC DNA]</scope>
    <source>
        <strain evidence="7">NVI 5450</strain>
    </source>
</reference>
<evidence type="ECO:0000256" key="4">
    <source>
        <dbReference type="PROSITE-ProRule" id="PRU00335"/>
    </source>
</evidence>
<dbReference type="KEGG" id="mvs:MVIS_1675"/>
<dbReference type="AlphaFoldDB" id="A0A090IHZ6"/>
<dbReference type="STRING" id="80854.MVIS_1675"/>
<dbReference type="InterPro" id="IPR018060">
    <property type="entry name" value="HTH_AraC"/>
</dbReference>
<dbReference type="EMBL" id="FPLJ01000132">
    <property type="protein sequence ID" value="SGZ02962.1"/>
    <property type="molecule type" value="Genomic_DNA"/>
</dbReference>
<dbReference type="Pfam" id="PF00440">
    <property type="entry name" value="TetR_N"/>
    <property type="match status" value="1"/>
</dbReference>
<dbReference type="Proteomes" id="UP000183794">
    <property type="component" value="Unassembled WGS sequence"/>
</dbReference>
<dbReference type="Gene3D" id="1.10.357.10">
    <property type="entry name" value="Tetracycline Repressor, domain 2"/>
    <property type="match status" value="1"/>
</dbReference>
<evidence type="ECO:0000256" key="2">
    <source>
        <dbReference type="ARBA" id="ARBA00023125"/>
    </source>
</evidence>
<feature type="domain" description="HTH tetR-type" evidence="6">
    <location>
        <begin position="15"/>
        <end position="75"/>
    </location>
</feature>
<dbReference type="Pfam" id="PF14246">
    <property type="entry name" value="TetR_C_7"/>
    <property type="match status" value="1"/>
</dbReference>
<protein>
    <submittedName>
        <fullName evidence="7">Transcriptional regulator</fullName>
    </submittedName>
</protein>
<dbReference type="GO" id="GO:0003700">
    <property type="term" value="F:DNA-binding transcription factor activity"/>
    <property type="evidence" value="ECO:0007669"/>
    <property type="project" value="InterPro"/>
</dbReference>
<feature type="domain" description="HTH araC/xylS-type" evidence="5">
    <location>
        <begin position="19"/>
        <end position="103"/>
    </location>
</feature>
<keyword evidence="9" id="KW-1185">Reference proteome</keyword>
<dbReference type="SUPFAM" id="SSF46689">
    <property type="entry name" value="Homeodomain-like"/>
    <property type="match status" value="1"/>
</dbReference>
<dbReference type="PROSITE" id="PS50977">
    <property type="entry name" value="HTH_TETR_2"/>
    <property type="match status" value="1"/>
</dbReference>
<dbReference type="OrthoDB" id="8535430at2"/>
<reference evidence="8 9" key="1">
    <citation type="submission" date="2016-11" db="EMBL/GenBank/DDBJ databases">
        <authorList>
            <person name="Klemetsen T."/>
        </authorList>
    </citation>
    <scope>NUCLEOTIDE SEQUENCE [LARGE SCALE GENOMIC DNA]</scope>
    <source>
        <strain evidence="8">MT 2528</strain>
    </source>
</reference>
<dbReference type="HOGENOM" id="CLU_1265765_0_0_6"/>
<proteinExistence type="predicted"/>
<dbReference type="EMBL" id="FPLD01000040">
    <property type="protein sequence ID" value="SGY91386.1"/>
    <property type="molecule type" value="Genomic_DNA"/>
</dbReference>
<keyword evidence="3" id="KW-0804">Transcription</keyword>
<dbReference type="Proteomes" id="UP000182660">
    <property type="component" value="Unassembled WGS sequence"/>
</dbReference>
<evidence type="ECO:0000313" key="10">
    <source>
        <dbReference type="Proteomes" id="UP000183794"/>
    </source>
</evidence>
<organism evidence="7 10">
    <name type="scientific">Moritella viscosa</name>
    <dbReference type="NCBI Taxonomy" id="80854"/>
    <lineage>
        <taxon>Bacteria</taxon>
        <taxon>Pseudomonadati</taxon>
        <taxon>Pseudomonadota</taxon>
        <taxon>Gammaproteobacteria</taxon>
        <taxon>Alteromonadales</taxon>
        <taxon>Moritellaceae</taxon>
        <taxon>Moritella</taxon>
    </lineage>
</organism>
<dbReference type="InterPro" id="IPR039536">
    <property type="entry name" value="TetR_C_Proteobacteria"/>
</dbReference>